<accession>A0ABU2LLE8</accession>
<dbReference type="InterPro" id="IPR058548">
    <property type="entry name" value="MlaB-like_STAS"/>
</dbReference>
<comment type="caution">
    <text evidence="2">The sequence shown here is derived from an EMBL/GenBank/DDBJ whole genome shotgun (WGS) entry which is preliminary data.</text>
</comment>
<keyword evidence="3" id="KW-1185">Reference proteome</keyword>
<proteinExistence type="predicted"/>
<protein>
    <submittedName>
        <fullName evidence="2">STAS domain-containing protein</fullName>
    </submittedName>
</protein>
<dbReference type="InterPro" id="IPR002645">
    <property type="entry name" value="STAS_dom"/>
</dbReference>
<dbReference type="Proteomes" id="UP001183420">
    <property type="component" value="Unassembled WGS sequence"/>
</dbReference>
<sequence length="111" mass="11275">MTFTASLGSAGSSTVLHLAGRLTDADVRTLRTLVDQAVGSAPRRLLVDANDLEALVPAGVRCLAFAQQHLAPGTEMVIAGASEDLRQALARAGLTESMTVVTATATATAAA</sequence>
<reference evidence="3" key="1">
    <citation type="submission" date="2023-07" db="EMBL/GenBank/DDBJ databases">
        <title>30 novel species of actinomycetes from the DSMZ collection.</title>
        <authorList>
            <person name="Nouioui I."/>
        </authorList>
    </citation>
    <scope>NUCLEOTIDE SEQUENCE [LARGE SCALE GENOMIC DNA]</scope>
    <source>
        <strain evidence="3">DSM 44918</strain>
    </source>
</reference>
<dbReference type="EMBL" id="JAVREM010000006">
    <property type="protein sequence ID" value="MDT0318412.1"/>
    <property type="molecule type" value="Genomic_DNA"/>
</dbReference>
<evidence type="ECO:0000313" key="2">
    <source>
        <dbReference type="EMBL" id="MDT0318412.1"/>
    </source>
</evidence>
<evidence type="ECO:0000313" key="3">
    <source>
        <dbReference type="Proteomes" id="UP001183420"/>
    </source>
</evidence>
<dbReference type="RefSeq" id="WP_311597077.1">
    <property type="nucleotide sequence ID" value="NZ_JAVREM010000006.1"/>
</dbReference>
<dbReference type="Pfam" id="PF13466">
    <property type="entry name" value="STAS_2"/>
    <property type="match status" value="1"/>
</dbReference>
<organism evidence="2 3">
    <name type="scientific">Streptomyces millisiae</name>
    <dbReference type="NCBI Taxonomy" id="3075542"/>
    <lineage>
        <taxon>Bacteria</taxon>
        <taxon>Bacillati</taxon>
        <taxon>Actinomycetota</taxon>
        <taxon>Actinomycetes</taxon>
        <taxon>Kitasatosporales</taxon>
        <taxon>Streptomycetaceae</taxon>
        <taxon>Streptomyces</taxon>
    </lineage>
</organism>
<evidence type="ECO:0000259" key="1">
    <source>
        <dbReference type="PROSITE" id="PS50801"/>
    </source>
</evidence>
<feature type="domain" description="STAS" evidence="1">
    <location>
        <begin position="3"/>
        <end position="111"/>
    </location>
</feature>
<dbReference type="CDD" id="cd07043">
    <property type="entry name" value="STAS_anti-anti-sigma_factors"/>
    <property type="match status" value="1"/>
</dbReference>
<dbReference type="PROSITE" id="PS50801">
    <property type="entry name" value="STAS"/>
    <property type="match status" value="1"/>
</dbReference>
<name>A0ABU2LLE8_9ACTN</name>
<dbReference type="Gene3D" id="3.30.750.24">
    <property type="entry name" value="STAS domain"/>
    <property type="match status" value="1"/>
</dbReference>
<gene>
    <name evidence="2" type="ORF">RNC47_08710</name>
</gene>
<dbReference type="SUPFAM" id="SSF52091">
    <property type="entry name" value="SpoIIaa-like"/>
    <property type="match status" value="1"/>
</dbReference>
<dbReference type="InterPro" id="IPR036513">
    <property type="entry name" value="STAS_dom_sf"/>
</dbReference>